<evidence type="ECO:0000313" key="10">
    <source>
        <dbReference type="EMBL" id="EDV21047.1"/>
    </source>
</evidence>
<dbReference type="CTD" id="6757686"/>
<proteinExistence type="inferred from homology"/>
<dbReference type="EMBL" id="DS985255">
    <property type="protein sequence ID" value="EDV21047.1"/>
    <property type="molecule type" value="Genomic_DNA"/>
</dbReference>
<dbReference type="eggNOG" id="KOG2189">
    <property type="taxonomic scope" value="Eukaryota"/>
</dbReference>
<dbReference type="GO" id="GO:0005886">
    <property type="term" value="C:plasma membrane"/>
    <property type="evidence" value="ECO:0000318"/>
    <property type="project" value="GO_Central"/>
</dbReference>
<organism evidence="10 11">
    <name type="scientific">Trichoplax adhaerens</name>
    <name type="common">Trichoplax reptans</name>
    <dbReference type="NCBI Taxonomy" id="10228"/>
    <lineage>
        <taxon>Eukaryota</taxon>
        <taxon>Metazoa</taxon>
        <taxon>Placozoa</taxon>
        <taxon>Uniplacotomia</taxon>
        <taxon>Trichoplacea</taxon>
        <taxon>Trichoplacidae</taxon>
        <taxon>Trichoplax</taxon>
    </lineage>
</organism>
<dbReference type="InterPro" id="IPR002490">
    <property type="entry name" value="V-ATPase_116kDa_su"/>
</dbReference>
<evidence type="ECO:0000256" key="1">
    <source>
        <dbReference type="ARBA" id="ARBA00004141"/>
    </source>
</evidence>
<dbReference type="HOGENOM" id="CLU_005230_0_2_1"/>
<dbReference type="OMA" id="HYVIHTI"/>
<evidence type="ECO:0000256" key="5">
    <source>
        <dbReference type="ARBA" id="ARBA00022781"/>
    </source>
</evidence>
<feature type="transmembrane region" description="Helical" evidence="9">
    <location>
        <begin position="543"/>
        <end position="564"/>
    </location>
</feature>
<dbReference type="PANTHER" id="PTHR11629">
    <property type="entry name" value="VACUOLAR PROTON ATPASES"/>
    <property type="match status" value="1"/>
</dbReference>
<evidence type="ECO:0000256" key="7">
    <source>
        <dbReference type="ARBA" id="ARBA00023065"/>
    </source>
</evidence>
<dbReference type="GO" id="GO:0046961">
    <property type="term" value="F:proton-transporting ATPase activity, rotational mechanism"/>
    <property type="evidence" value="ECO:0007669"/>
    <property type="project" value="InterPro"/>
</dbReference>
<evidence type="ECO:0000256" key="9">
    <source>
        <dbReference type="RuleBase" id="RU361189"/>
    </source>
</evidence>
<evidence type="ECO:0000313" key="11">
    <source>
        <dbReference type="Proteomes" id="UP000009022"/>
    </source>
</evidence>
<feature type="transmembrane region" description="Helical" evidence="9">
    <location>
        <begin position="635"/>
        <end position="661"/>
    </location>
</feature>
<dbReference type="PIRSF" id="PIRSF001293">
    <property type="entry name" value="ATP6V0A1"/>
    <property type="match status" value="1"/>
</dbReference>
<dbReference type="PhylomeDB" id="B3S864"/>
<comment type="function">
    <text evidence="9">Essential component of the vacuolar proton pump (V-ATPase), a multimeric enzyme that catalyzes the translocation of protons across the membranes. Required for assembly and activity of the V-ATPase.</text>
</comment>
<keyword evidence="4 9" id="KW-0812">Transmembrane</keyword>
<comment type="subcellular location">
    <subcellularLocation>
        <location evidence="1">Membrane</location>
        <topology evidence="1">Multi-pass membrane protein</topology>
    </subcellularLocation>
</comment>
<sequence>MPSASVSIFRSEEMTLAQLYLQADAAYNCVSALGELGAVHFRDLNPDINAFQRKFVSEVRRCEDVERQIRFLMKEMQKANVVPDKCTEIPSAPLPQELFQMQTQFMKYETDLKQINNNYETLARHELELQELDVVLCMAQTFFNDVRITPQSVAMAEIVEEAVDDLDEGTALINIHFICGTIRNDHKFAFEKLLWRVCLANAFVRISEQDYLVEDPKSGESIWKSTFIIFFQGDRLRKRIEKICDGMTATLYPCPDDANKRQVMIQGLATRLEDVRQVLKQSKDHQVNLLTEISHSVEEWFIKIRKMKAIFHTLNLFNVDVTQKCLIAECWCPVFQLADIQNALQRGSERSQSSVPSILHRIRTEESPPTYHRTNKFTTAFQSIVDAYGVADYQEVNPALYTVITFPFLFAVMFGDCGHGLLMFLFAVWLIYREKKFMKESNGEMFDTIFNGRYVILLMGAFAIYTGLIYNDVMSKSLNIFGTGWIFPKDLYSAEVINNTKQIAMPPDKTFSGSPYPFGVDPIWQLALNKLTFLNSFKMKLSVILGITHMLFGVILSLFNHVYFKNRVNIVMVFIPEVIFLLSIFGYLVIMIFYKWCIVTTFSERKPSLLITLINMVLSIGTVKKDQQLYTGQAGVQVFLVVLAVICVPWMLLGKPLYLYYRHKHVYKRSGNYSLINDNTAINDDDPLLDEQPSEEAAEPIGNEFEFGEIFINNAIHTIEYVLGCISNTASYLRLWALSLAHAELSEVLWNMEISKIINLKIGHAGAFVLFGAFAGWAGSTVAILLVMEGLSAFLHALRLHWVEFQNKFYSGMGYLFQPFTLDVEEWEDEN</sequence>
<comment type="similarity">
    <text evidence="2 9">Belongs to the V-ATPase 116 kDa subunit family.</text>
</comment>
<dbReference type="GeneID" id="6757686"/>
<dbReference type="PANTHER" id="PTHR11629:SF63">
    <property type="entry name" value="V-TYPE PROTON ATPASE SUBUNIT A"/>
    <property type="match status" value="1"/>
</dbReference>
<keyword evidence="7 9" id="KW-0406">Ion transport</keyword>
<evidence type="ECO:0000256" key="6">
    <source>
        <dbReference type="ARBA" id="ARBA00022989"/>
    </source>
</evidence>
<dbReference type="AlphaFoldDB" id="B3S864"/>
<dbReference type="STRING" id="10228.B3S864"/>
<name>B3S864_TRIAD</name>
<accession>B3S864</accession>
<dbReference type="RefSeq" id="XP_002116377.1">
    <property type="nucleotide sequence ID" value="XM_002116341.1"/>
</dbReference>
<dbReference type="GO" id="GO:0051117">
    <property type="term" value="F:ATPase binding"/>
    <property type="evidence" value="ECO:0000318"/>
    <property type="project" value="GO_Central"/>
</dbReference>
<dbReference type="GO" id="GO:0016471">
    <property type="term" value="C:vacuolar proton-transporting V-type ATPase complex"/>
    <property type="evidence" value="ECO:0000318"/>
    <property type="project" value="GO_Central"/>
</dbReference>
<keyword evidence="5 9" id="KW-0375">Hydrogen ion transport</keyword>
<dbReference type="GO" id="GO:0000220">
    <property type="term" value="C:vacuolar proton-transporting V-type ATPase, V0 domain"/>
    <property type="evidence" value="ECO:0007669"/>
    <property type="project" value="InterPro"/>
</dbReference>
<feature type="transmembrane region" description="Helical" evidence="9">
    <location>
        <begin position="765"/>
        <end position="788"/>
    </location>
</feature>
<dbReference type="InParanoid" id="B3S864"/>
<evidence type="ECO:0000256" key="2">
    <source>
        <dbReference type="ARBA" id="ARBA00009904"/>
    </source>
</evidence>
<keyword evidence="8 9" id="KW-0472">Membrane</keyword>
<feature type="transmembrane region" description="Helical" evidence="9">
    <location>
        <begin position="408"/>
        <end position="432"/>
    </location>
</feature>
<feature type="transmembrane region" description="Helical" evidence="9">
    <location>
        <begin position="570"/>
        <end position="594"/>
    </location>
</feature>
<keyword evidence="11" id="KW-1185">Reference proteome</keyword>
<dbReference type="InterPro" id="IPR026028">
    <property type="entry name" value="V-type_ATPase_116kDa_su_euka"/>
</dbReference>
<keyword evidence="3 9" id="KW-0813">Transport</keyword>
<dbReference type="GO" id="GO:0007035">
    <property type="term" value="P:vacuolar acidification"/>
    <property type="evidence" value="ECO:0000318"/>
    <property type="project" value="GO_Central"/>
</dbReference>
<feature type="transmembrane region" description="Helical" evidence="9">
    <location>
        <begin position="452"/>
        <end position="470"/>
    </location>
</feature>
<keyword evidence="6 9" id="KW-1133">Transmembrane helix</keyword>
<evidence type="ECO:0000256" key="8">
    <source>
        <dbReference type="ARBA" id="ARBA00023136"/>
    </source>
</evidence>
<evidence type="ECO:0000256" key="4">
    <source>
        <dbReference type="ARBA" id="ARBA00022692"/>
    </source>
</evidence>
<reference evidence="10 11" key="1">
    <citation type="journal article" date="2008" name="Nature">
        <title>The Trichoplax genome and the nature of placozoans.</title>
        <authorList>
            <person name="Srivastava M."/>
            <person name="Begovic E."/>
            <person name="Chapman J."/>
            <person name="Putnam N.H."/>
            <person name="Hellsten U."/>
            <person name="Kawashima T."/>
            <person name="Kuo A."/>
            <person name="Mitros T."/>
            <person name="Salamov A."/>
            <person name="Carpenter M.L."/>
            <person name="Signorovitch A.Y."/>
            <person name="Moreno M.A."/>
            <person name="Kamm K."/>
            <person name="Grimwood J."/>
            <person name="Schmutz J."/>
            <person name="Shapiro H."/>
            <person name="Grigoriev I.V."/>
            <person name="Buss L.W."/>
            <person name="Schierwater B."/>
            <person name="Dellaporta S.L."/>
            <person name="Rokhsar D.S."/>
        </authorList>
    </citation>
    <scope>NUCLEOTIDE SEQUENCE [LARGE SCALE GENOMIC DNA]</scope>
    <source>
        <strain evidence="10 11">Grell-BS-1999</strain>
    </source>
</reference>
<protein>
    <recommendedName>
        <fullName evidence="9">V-type proton ATPase subunit a</fullName>
    </recommendedName>
</protein>
<dbReference type="KEGG" id="tad:TRIADDRAFT_30908"/>
<dbReference type="Pfam" id="PF01496">
    <property type="entry name" value="V_ATPase_I"/>
    <property type="match status" value="1"/>
</dbReference>
<dbReference type="OrthoDB" id="10264220at2759"/>
<dbReference type="Proteomes" id="UP000009022">
    <property type="component" value="Unassembled WGS sequence"/>
</dbReference>
<gene>
    <name evidence="10" type="ORF">TRIADDRAFT_30908</name>
</gene>
<evidence type="ECO:0000256" key="3">
    <source>
        <dbReference type="ARBA" id="ARBA00022448"/>
    </source>
</evidence>